<dbReference type="GO" id="GO:0045324">
    <property type="term" value="P:late endosome to vacuole transport"/>
    <property type="evidence" value="ECO:0007669"/>
    <property type="project" value="TreeGrafter"/>
</dbReference>
<evidence type="ECO:0000259" key="3">
    <source>
        <dbReference type="Pfam" id="PF25033"/>
    </source>
</evidence>
<feature type="region of interest" description="Disordered" evidence="2">
    <location>
        <begin position="361"/>
        <end position="385"/>
    </location>
</feature>
<dbReference type="PANTHER" id="PTHR16166">
    <property type="entry name" value="VACUOLAR PROTEIN SORTING-ASSOCIATED PROTEIN VPS13"/>
    <property type="match status" value="1"/>
</dbReference>
<dbReference type="PANTHER" id="PTHR16166:SF93">
    <property type="entry name" value="INTERMEMBRANE LIPID TRANSFER PROTEIN VPS13"/>
    <property type="match status" value="1"/>
</dbReference>
<evidence type="ECO:0000259" key="4">
    <source>
        <dbReference type="Pfam" id="PF25036"/>
    </source>
</evidence>
<feature type="domain" description="Vacuolar protein sorting-associated protein 13 VPS13 adaptor binding" evidence="4">
    <location>
        <begin position="580"/>
        <end position="947"/>
    </location>
</feature>
<dbReference type="Pfam" id="PF25036">
    <property type="entry name" value="VPS13_VAB"/>
    <property type="match status" value="2"/>
</dbReference>
<evidence type="ECO:0000259" key="5">
    <source>
        <dbReference type="Pfam" id="PF25037"/>
    </source>
</evidence>
<dbReference type="Pfam" id="PF25037">
    <property type="entry name" value="VPS13_C"/>
    <property type="match status" value="1"/>
</dbReference>
<sequence>MSDVIMKLTEKQYKFLFDLSNTVPRAFSSPSSPDTSSNSTVKEEVDKKQWTAIDFVFKMNHIHLEIFSGDGFQVKSLDEMSLSKFSLNQSNTKFKMMNDGSMEGELCIRSVTLNDTRPNIKNVYREILPAVNKDSSQFTLSFTMTSGIERDIIAIVTFDSPTVILTLDHLFATRNYFMSAFENSSTNNDEQNELIEQNGQSGSQSPSSPTSSNSSIHSQSPMLPPRSIAIQPQQKQTTPTTIFNYRVSVENAEIILLANPHLASTEAVILSAQQLVLAKQGVMSLAVDQIGMFLCRMDQRESTQLRFIDNFNFNMSMDTRSSKPGQQLTNIEVDVGPLILRVSYRDVLLIGSIVNKVSELSSQSTADEPESTEKDEESSDTNALRTFNYDKLASPKKNNSKGRQYNTQAFLTRTRLILIGDEHDIPMIDGKCNNFTVTVNDWSSQMSVDATISTYMNYFNLTNSHWEPLVEPWQYSLHNINPESMVIDISSQKRLELNITHIFIETMWTTLSILNHESEHVLSTDRGSKTPYKLRNKTGYNMHIWAISSDDAKDTVVEELNDGHELNWRFDDWRKTREVSLWESIKEIPVDREGETLYSLRPKIKNVSHRLVVHVKLEDNIKVVTFRSALVVENRTLLVMELLVVDDHENAMSTVQRIEDYPVPIEVAYNCKLKMRPDGNFGYNWSRESLYWKDFLKPDPITSLSCENFQQEDEDGLFRFQVFARYSKNDPLIKVYPYMTIRLSAPIQVENLLPYDIDFCIRVVYDNKEKHDWANNFLRKGQVTSFHHIELGTLLLSVKVLDTDYDTSEFAIIRAPDRYEYNIDSQLTLTDKEGAFKYSIYSPYVMINKTGLDMVFKSKSLMSFMQSAKFAAGQGWLRKKDQNAAPYMFSYPNEETRYRALLKVGDSEWSKPLSFEAVGTFLEVVVPSATKTEEIHLGVSIQEGHQKVYLNFREPESNVINSVKARDRAALHFLKQGDVKQLTLCYPGLNKTWSAPINIDELGRVHLKLGKSGEEIDLIRTEILLEDATVFVIFNKEEGKWPFRIENFSDVEVSFYQQDVVNRDFFGNNSQSSSTKRYALKPGNKIPYSWDYPALKEKRLVLNISNHERVVNIQEIGSLMPFKYPYNNEYRILSIEVIADGPTQVLLLTNYNQSESVFRPRTPSISSSNDNNSNRGDSFEVIDIDSVTTLTFQIRLEGIGISVINKRMQELLYAFMRGLEFKYSDSTLYQSINFVVKWLQIDNQLYGGLYPIILYPTVVPKDSKEIEVHPAFHTSLIKAKDESHGVTYIKYFSILLQEMTFEIDEDFLFSLLEFTKIQGPGTEEEAEDRPLIEGTSDIPEPKSAEGDNQLYFEDAPITLNALAMENMRVSFPVLVDRIRKHYGSQDCRLSRLPGKSRSIGKGLSVATMDKTFQDRRRMSQFRNRPKHALYGVTQGSKSLVTSIGSGIEGLVRKPIEGAEREGAAGFFKGVGKGFVGLVTKPVVGVLDFTRIRNTTTVFDENDISPVRIPRFVGRDGILKPYSQKEALGQQWLKQLEDGKYFEEEYIAHLDLGGDEQVVMLTRTRIMLIKCRRAKVDWEVPFSDLETISLQPTGILLMLKRNNPGPFIPITEPTSKEWFERKMEQVINEYNSKKR</sequence>
<evidence type="ECO:0000256" key="1">
    <source>
        <dbReference type="ARBA" id="ARBA00006545"/>
    </source>
</evidence>
<name>A0A9N8VH48_9GLOM</name>
<feature type="region of interest" description="Disordered" evidence="2">
    <location>
        <begin position="1320"/>
        <end position="1346"/>
    </location>
</feature>
<feature type="domain" description="VPS13-like middle region" evidence="3">
    <location>
        <begin position="26"/>
        <end position="510"/>
    </location>
</feature>
<evidence type="ECO:0000256" key="2">
    <source>
        <dbReference type="SAM" id="MobiDB-lite"/>
    </source>
</evidence>
<dbReference type="EMBL" id="CAJVPK010000097">
    <property type="protein sequence ID" value="CAG8448132.1"/>
    <property type="molecule type" value="Genomic_DNA"/>
</dbReference>
<dbReference type="InterPro" id="IPR056748">
    <property type="entry name" value="VPS13-like_C"/>
</dbReference>
<dbReference type="InterPro" id="IPR056747">
    <property type="entry name" value="VPS13-like_M"/>
</dbReference>
<keyword evidence="7" id="KW-1185">Reference proteome</keyword>
<dbReference type="GO" id="GO:0045053">
    <property type="term" value="P:protein retention in Golgi apparatus"/>
    <property type="evidence" value="ECO:0007669"/>
    <property type="project" value="TreeGrafter"/>
</dbReference>
<evidence type="ECO:0000313" key="6">
    <source>
        <dbReference type="EMBL" id="CAG8448132.1"/>
    </source>
</evidence>
<dbReference type="InterPro" id="IPR009543">
    <property type="entry name" value="VPS13_VAB"/>
</dbReference>
<evidence type="ECO:0000313" key="7">
    <source>
        <dbReference type="Proteomes" id="UP000789706"/>
    </source>
</evidence>
<proteinExistence type="inferred from homology"/>
<reference evidence="6" key="1">
    <citation type="submission" date="2021-06" db="EMBL/GenBank/DDBJ databases">
        <authorList>
            <person name="Kallberg Y."/>
            <person name="Tangrot J."/>
            <person name="Rosling A."/>
        </authorList>
    </citation>
    <scope>NUCLEOTIDE SEQUENCE</scope>
    <source>
        <strain evidence="6">AZ414A</strain>
    </source>
</reference>
<feature type="domain" description="Intermembrane lipid transfer protein VPS13-like C-terminal" evidence="5">
    <location>
        <begin position="1506"/>
        <end position="1611"/>
    </location>
</feature>
<gene>
    <name evidence="6" type="ORF">DEBURN_LOCUS1939</name>
</gene>
<accession>A0A9N8VH48</accession>
<dbReference type="GO" id="GO:0006623">
    <property type="term" value="P:protein targeting to vacuole"/>
    <property type="evidence" value="ECO:0007669"/>
    <property type="project" value="TreeGrafter"/>
</dbReference>
<dbReference type="GO" id="GO:0007005">
    <property type="term" value="P:mitochondrion organization"/>
    <property type="evidence" value="ECO:0007669"/>
    <property type="project" value="TreeGrafter"/>
</dbReference>
<feature type="compositionally biased region" description="Low complexity" evidence="2">
    <location>
        <begin position="200"/>
        <end position="221"/>
    </location>
</feature>
<organism evidence="6 7">
    <name type="scientific">Diversispora eburnea</name>
    <dbReference type="NCBI Taxonomy" id="1213867"/>
    <lineage>
        <taxon>Eukaryota</taxon>
        <taxon>Fungi</taxon>
        <taxon>Fungi incertae sedis</taxon>
        <taxon>Mucoromycota</taxon>
        <taxon>Glomeromycotina</taxon>
        <taxon>Glomeromycetes</taxon>
        <taxon>Diversisporales</taxon>
        <taxon>Diversisporaceae</taxon>
        <taxon>Diversispora</taxon>
    </lineage>
</organism>
<dbReference type="Proteomes" id="UP000789706">
    <property type="component" value="Unassembled WGS sequence"/>
</dbReference>
<dbReference type="InterPro" id="IPR026847">
    <property type="entry name" value="VPS13"/>
</dbReference>
<feature type="region of interest" description="Disordered" evidence="2">
    <location>
        <begin position="195"/>
        <end position="225"/>
    </location>
</feature>
<dbReference type="Pfam" id="PF25033">
    <property type="entry name" value="VPS13_M"/>
    <property type="match status" value="1"/>
</dbReference>
<protein>
    <submittedName>
        <fullName evidence="6">4680_t:CDS:1</fullName>
    </submittedName>
</protein>
<feature type="compositionally biased region" description="Acidic residues" evidence="2">
    <location>
        <begin position="367"/>
        <end position="379"/>
    </location>
</feature>
<dbReference type="OrthoDB" id="428159at2759"/>
<comment type="similarity">
    <text evidence="1">Belongs to the VPS13 family.</text>
</comment>
<comment type="caution">
    <text evidence="6">The sequence shown here is derived from an EMBL/GenBank/DDBJ whole genome shotgun (WGS) entry which is preliminary data.</text>
</comment>
<feature type="domain" description="Vacuolar protein sorting-associated protein 13 VPS13 adaptor binding" evidence="4">
    <location>
        <begin position="950"/>
        <end position="1096"/>
    </location>
</feature>